<protein>
    <submittedName>
        <fullName evidence="2">Esterase family protein</fullName>
    </submittedName>
</protein>
<dbReference type="InterPro" id="IPR000801">
    <property type="entry name" value="Esterase-like"/>
</dbReference>
<proteinExistence type="predicted"/>
<dbReference type="EMBL" id="RKLP01000002">
    <property type="protein sequence ID" value="RVW10583.1"/>
    <property type="molecule type" value="Genomic_DNA"/>
</dbReference>
<dbReference type="GO" id="GO:0016747">
    <property type="term" value="F:acyltransferase activity, transferring groups other than amino-acyl groups"/>
    <property type="evidence" value="ECO:0007669"/>
    <property type="project" value="TreeGrafter"/>
</dbReference>
<dbReference type="AlphaFoldDB" id="A0A3S3BGA7"/>
<dbReference type="OrthoDB" id="4510758at2"/>
<reference evidence="2 3" key="1">
    <citation type="submission" date="2018-11" db="EMBL/GenBank/DDBJ databases">
        <title>Rhodococcus spongicola sp. nov. and Rhodococcus xishaensis sp. nov. from marine sponges.</title>
        <authorList>
            <person name="Li L."/>
            <person name="Lin H.W."/>
        </authorList>
    </citation>
    <scope>NUCLEOTIDE SEQUENCE [LARGE SCALE GENOMIC DNA]</scope>
    <source>
        <strain evidence="2 3">CCTCC AB2014297</strain>
    </source>
</reference>
<organism evidence="2 3">
    <name type="scientific">Prescottella agglutinans</name>
    <dbReference type="NCBI Taxonomy" id="1644129"/>
    <lineage>
        <taxon>Bacteria</taxon>
        <taxon>Bacillati</taxon>
        <taxon>Actinomycetota</taxon>
        <taxon>Actinomycetes</taxon>
        <taxon>Mycobacteriales</taxon>
        <taxon>Nocardiaceae</taxon>
        <taxon>Prescottella</taxon>
    </lineage>
</organism>
<dbReference type="RefSeq" id="WP_127915016.1">
    <property type="nucleotide sequence ID" value="NZ_RKLP01000002.1"/>
</dbReference>
<evidence type="ECO:0000313" key="2">
    <source>
        <dbReference type="EMBL" id="RVW10583.1"/>
    </source>
</evidence>
<accession>A0A3S3BGA7</accession>
<name>A0A3S3BGA7_9NOCA</name>
<keyword evidence="3" id="KW-1185">Reference proteome</keyword>
<dbReference type="Pfam" id="PF00756">
    <property type="entry name" value="Esterase"/>
    <property type="match status" value="1"/>
</dbReference>
<dbReference type="SUPFAM" id="SSF53474">
    <property type="entry name" value="alpha/beta-Hydrolases"/>
    <property type="match status" value="1"/>
</dbReference>
<evidence type="ECO:0000313" key="3">
    <source>
        <dbReference type="Proteomes" id="UP000286208"/>
    </source>
</evidence>
<keyword evidence="1" id="KW-0732">Signal</keyword>
<dbReference type="InterPro" id="IPR050583">
    <property type="entry name" value="Mycobacterial_A85_antigen"/>
</dbReference>
<dbReference type="InterPro" id="IPR029058">
    <property type="entry name" value="AB_hydrolase_fold"/>
</dbReference>
<dbReference type="Proteomes" id="UP000286208">
    <property type="component" value="Unassembled WGS sequence"/>
</dbReference>
<dbReference type="PANTHER" id="PTHR48098:SF1">
    <property type="entry name" value="DIACYLGLYCEROL ACYLTRANSFERASE_MYCOLYLTRANSFERASE AG85A"/>
    <property type="match status" value="1"/>
</dbReference>
<evidence type="ECO:0000256" key="1">
    <source>
        <dbReference type="SAM" id="SignalP"/>
    </source>
</evidence>
<sequence length="343" mass="36478">MRRNDVRNLAAALLAAGLLTAGPAATTATADTETGADVPQYVQVDADAPPSITSVTPLSDRLLLLQVASPAMRREVPVNVLLPADRSEPRGVLYLLDGNSGQVESTNWLEPTKGNAQAFFADKNVNVVMPVGGTGSLYQDWTEDHPKFGRTQWETFLSKELPPLIDARFDTNGRNVIGGISSGAQGAVMLAARDPELYDGAVGYSGCYATEGPGAQILTDLIVMNGLATSDMMWGPQGSDAWRDHDLFRNASRLAGKKVYLSSGNGLPGPHESLDEPDIANTVVVGGLLEAGSNVCTDQLAQALRDAGADVIRSAQPVGVHAWDYWRDELGRSWPTIDAALRP</sequence>
<gene>
    <name evidence="2" type="ORF">EGT67_05335</name>
</gene>
<dbReference type="PANTHER" id="PTHR48098">
    <property type="entry name" value="ENTEROCHELIN ESTERASE-RELATED"/>
    <property type="match status" value="1"/>
</dbReference>
<feature type="signal peptide" evidence="1">
    <location>
        <begin position="1"/>
        <end position="30"/>
    </location>
</feature>
<comment type="caution">
    <text evidence="2">The sequence shown here is derived from an EMBL/GenBank/DDBJ whole genome shotgun (WGS) entry which is preliminary data.</text>
</comment>
<dbReference type="Gene3D" id="3.40.50.1820">
    <property type="entry name" value="alpha/beta hydrolase"/>
    <property type="match status" value="1"/>
</dbReference>
<feature type="chain" id="PRO_5018724537" evidence="1">
    <location>
        <begin position="31"/>
        <end position="343"/>
    </location>
</feature>